<keyword evidence="2" id="KW-1185">Reference proteome</keyword>
<accession>A0A2K8PFT4</accession>
<evidence type="ECO:0000313" key="2">
    <source>
        <dbReference type="Proteomes" id="UP000231791"/>
    </source>
</evidence>
<sequence length="221" mass="23282">MRMTGRELPPPPPPAHLREWLDETVVRADRARFLADLSRRGLGLGRLALLWAVAAAFALGWAFVGLAVTSFEAADPVESLFGAVFAATAVGVLVPAGIWFVRGARRERREHELLCGWVEAGREPVVDPALRAPVRSLVWLGASLALGACGLWTAFAAAAGVRPGATAYGEVVGFVGLGMILWITGLLGAAKAATHLRWAARAGRPAPAAARRRPVLSDVAG</sequence>
<evidence type="ECO:0000313" key="1">
    <source>
        <dbReference type="EMBL" id="ATZ24990.1"/>
    </source>
</evidence>
<dbReference type="EMBL" id="CP024985">
    <property type="protein sequence ID" value="ATZ24990.1"/>
    <property type="molecule type" value="Genomic_DNA"/>
</dbReference>
<dbReference type="Proteomes" id="UP000231791">
    <property type="component" value="Chromosome"/>
</dbReference>
<gene>
    <name evidence="1" type="ORF">SLAV_15680</name>
</gene>
<organism evidence="1 2">
    <name type="scientific">Streptomyces lavendulae subsp. lavendulae</name>
    <dbReference type="NCBI Taxonomy" id="58340"/>
    <lineage>
        <taxon>Bacteria</taxon>
        <taxon>Bacillati</taxon>
        <taxon>Actinomycetota</taxon>
        <taxon>Actinomycetes</taxon>
        <taxon>Kitasatosporales</taxon>
        <taxon>Streptomycetaceae</taxon>
        <taxon>Streptomyces</taxon>
    </lineage>
</organism>
<reference evidence="1 2" key="1">
    <citation type="submission" date="2017-11" db="EMBL/GenBank/DDBJ databases">
        <title>Complete genome sequence of Streptomyces lavendulae subsp. lavendulae CCM 3239 (formerly 'Streptomyces aureofaciens CCM 3239'), the producer of the angucycline-type antibiotic auricin.</title>
        <authorList>
            <person name="Busche T."/>
            <person name="Novakova R."/>
            <person name="Al'Dilaimi A."/>
            <person name="Homerova D."/>
            <person name="Feckova L."/>
            <person name="Rezuchova B."/>
            <person name="Mingyar E."/>
            <person name="Csolleiova D."/>
            <person name="Bekeova C."/>
            <person name="Winkler A."/>
            <person name="Sevcikova B."/>
            <person name="Kalinowski J."/>
            <person name="Kormanec J."/>
            <person name="Ruckert C."/>
        </authorList>
    </citation>
    <scope>NUCLEOTIDE SEQUENCE [LARGE SCALE GENOMIC DNA]</scope>
    <source>
        <strain evidence="1 2">CCM 3239</strain>
    </source>
</reference>
<dbReference type="OrthoDB" id="4247899at2"/>
<name>A0A2K8PFT4_STRLA</name>
<proteinExistence type="predicted"/>
<dbReference type="AlphaFoldDB" id="A0A2K8PFT4"/>
<dbReference type="KEGG" id="slx:SLAV_15680"/>
<protein>
    <submittedName>
        <fullName evidence="1">Uncharacterized protein</fullName>
    </submittedName>
</protein>